<organism evidence="4 5">
    <name type="scientific">Nocardia goodfellowii</name>
    <dbReference type="NCBI Taxonomy" id="882446"/>
    <lineage>
        <taxon>Bacteria</taxon>
        <taxon>Bacillati</taxon>
        <taxon>Actinomycetota</taxon>
        <taxon>Actinomycetes</taxon>
        <taxon>Mycobacteriales</taxon>
        <taxon>Nocardiaceae</taxon>
        <taxon>Nocardia</taxon>
    </lineage>
</organism>
<gene>
    <name evidence="4" type="ORF">BJ987_002590</name>
</gene>
<dbReference type="PANTHER" id="PTHR43008">
    <property type="entry name" value="BENZIL REDUCTASE"/>
    <property type="match status" value="1"/>
</dbReference>
<proteinExistence type="inferred from homology"/>
<dbReference type="Proteomes" id="UP001519325">
    <property type="component" value="Unassembled WGS sequence"/>
</dbReference>
<keyword evidence="5" id="KW-1185">Reference proteome</keyword>
<dbReference type="RefSeq" id="WP_209888745.1">
    <property type="nucleotide sequence ID" value="NZ_JAGGMR010000001.1"/>
</dbReference>
<comment type="caution">
    <text evidence="4">The sequence shown here is derived from an EMBL/GenBank/DDBJ whole genome shotgun (WGS) entry which is preliminary data.</text>
</comment>
<dbReference type="InterPro" id="IPR036291">
    <property type="entry name" value="NAD(P)-bd_dom_sf"/>
</dbReference>
<evidence type="ECO:0000313" key="5">
    <source>
        <dbReference type="Proteomes" id="UP001519325"/>
    </source>
</evidence>
<accession>A0ABS4QDC7</accession>
<evidence type="ECO:0000313" key="4">
    <source>
        <dbReference type="EMBL" id="MBP2189689.1"/>
    </source>
</evidence>
<evidence type="ECO:0000256" key="3">
    <source>
        <dbReference type="RuleBase" id="RU000363"/>
    </source>
</evidence>
<dbReference type="Pfam" id="PF00106">
    <property type="entry name" value="adh_short"/>
    <property type="match status" value="1"/>
</dbReference>
<dbReference type="InterPro" id="IPR002347">
    <property type="entry name" value="SDR_fam"/>
</dbReference>
<dbReference type="PRINTS" id="PR00080">
    <property type="entry name" value="SDRFAMILY"/>
</dbReference>
<keyword evidence="2" id="KW-0560">Oxidoreductase</keyword>
<reference evidence="4 5" key="1">
    <citation type="submission" date="2021-03" db="EMBL/GenBank/DDBJ databases">
        <title>Sequencing the genomes of 1000 actinobacteria strains.</title>
        <authorList>
            <person name="Klenk H.-P."/>
        </authorList>
    </citation>
    <scope>NUCLEOTIDE SEQUENCE [LARGE SCALE GENOMIC DNA]</scope>
    <source>
        <strain evidence="4 5">DSM 45516</strain>
    </source>
</reference>
<dbReference type="PANTHER" id="PTHR43008:SF4">
    <property type="entry name" value="CHAIN DEHYDROGENASE, PUTATIVE (AFU_ORTHOLOGUE AFUA_4G08710)-RELATED"/>
    <property type="match status" value="1"/>
</dbReference>
<name>A0ABS4QDC7_9NOCA</name>
<protein>
    <submittedName>
        <fullName evidence="4">NAD(P)-dependent dehydrogenase (Short-subunit alcohol dehydrogenase family)</fullName>
    </submittedName>
</protein>
<comment type="similarity">
    <text evidence="1 3">Belongs to the short-chain dehydrogenases/reductases (SDR) family.</text>
</comment>
<evidence type="ECO:0000256" key="1">
    <source>
        <dbReference type="ARBA" id="ARBA00006484"/>
    </source>
</evidence>
<sequence>MISQSQPTALVSGVSRGLGRHISYALKDAGYRVLGVGMAPNPQNDAIDDYQIVDLRKPIAANLFLNQQIDVLINNAGVYLDDPRRGYGDLFSLCVQDLRNTFEVNLFGTFQFVLRYAPQMIARTSGRIVCVSSGMGRLQDADGSSFAYRSSKLAVNSMAVTVARHFESSAGDLSSFSYCPGWIRTEMGTESAPQNPESAAADLVQLLELPAACSNGKFFRRLDELGWDTPEPIEGDERLQRATQLVDADLVSATDDVTRKEVQL</sequence>
<dbReference type="EMBL" id="JAGGMR010000001">
    <property type="protein sequence ID" value="MBP2189689.1"/>
    <property type="molecule type" value="Genomic_DNA"/>
</dbReference>
<dbReference type="Gene3D" id="3.40.50.720">
    <property type="entry name" value="NAD(P)-binding Rossmann-like Domain"/>
    <property type="match status" value="1"/>
</dbReference>
<dbReference type="PRINTS" id="PR00081">
    <property type="entry name" value="GDHRDH"/>
</dbReference>
<dbReference type="SUPFAM" id="SSF51735">
    <property type="entry name" value="NAD(P)-binding Rossmann-fold domains"/>
    <property type="match status" value="1"/>
</dbReference>
<evidence type="ECO:0000256" key="2">
    <source>
        <dbReference type="ARBA" id="ARBA00023002"/>
    </source>
</evidence>